<keyword evidence="1" id="KW-0472">Membrane</keyword>
<keyword evidence="1" id="KW-1003">Cell membrane</keyword>
<dbReference type="HAMAP" id="MF_00386">
    <property type="entry name" value="UPF0161_YidD"/>
    <property type="match status" value="1"/>
</dbReference>
<accession>A0A364NN52</accession>
<comment type="subcellular location">
    <subcellularLocation>
        <location evidence="1">Cell membrane</location>
        <topology evidence="1">Peripheral membrane protein</topology>
        <orientation evidence="1">Cytoplasmic side</orientation>
    </subcellularLocation>
</comment>
<dbReference type="Proteomes" id="UP000250744">
    <property type="component" value="Unassembled WGS sequence"/>
</dbReference>
<dbReference type="OrthoDB" id="9801753at2"/>
<comment type="similarity">
    <text evidence="1">Belongs to the UPF0161 family.</text>
</comment>
<name>A0A364NN52_9GAMM</name>
<dbReference type="NCBIfam" id="TIGR00278">
    <property type="entry name" value="membrane protein insertion efficiency factor YidD"/>
    <property type="match status" value="1"/>
</dbReference>
<sequence length="102" mass="11370">MKAIKRVLSALLIGLVKFYQYFISPLLPPSCRYYPTCSAYMIEAIKVHGPLKGGWLGLKRLLRCHPLKPGGYDPVPSKPCDCHDQQASLTTLPEKAQDKNPS</sequence>
<dbReference type="RefSeq" id="WP_112158643.1">
    <property type="nucleotide sequence ID" value="NZ_QKRX01000004.1"/>
</dbReference>
<evidence type="ECO:0000313" key="2">
    <source>
        <dbReference type="EMBL" id="RAU18538.1"/>
    </source>
</evidence>
<dbReference type="EMBL" id="QKRX01000004">
    <property type="protein sequence ID" value="RAU18538.1"/>
    <property type="molecule type" value="Genomic_DNA"/>
</dbReference>
<dbReference type="GO" id="GO:0005886">
    <property type="term" value="C:plasma membrane"/>
    <property type="evidence" value="ECO:0007669"/>
    <property type="project" value="UniProtKB-SubCell"/>
</dbReference>
<dbReference type="PANTHER" id="PTHR33383">
    <property type="entry name" value="MEMBRANE PROTEIN INSERTION EFFICIENCY FACTOR-RELATED"/>
    <property type="match status" value="1"/>
</dbReference>
<dbReference type="AlphaFoldDB" id="A0A364NN52"/>
<keyword evidence="3" id="KW-1185">Reference proteome</keyword>
<protein>
    <recommendedName>
        <fullName evidence="1">Putative membrane protein insertion efficiency factor</fullName>
    </recommendedName>
</protein>
<dbReference type="SMART" id="SM01234">
    <property type="entry name" value="Haemolytic"/>
    <property type="match status" value="1"/>
</dbReference>
<proteinExistence type="inferred from homology"/>
<evidence type="ECO:0000313" key="3">
    <source>
        <dbReference type="Proteomes" id="UP000250744"/>
    </source>
</evidence>
<comment type="caution">
    <text evidence="2">The sequence shown here is derived from an EMBL/GenBank/DDBJ whole genome shotgun (WGS) entry which is preliminary data.</text>
</comment>
<reference evidence="2 3" key="1">
    <citation type="submission" date="2018-06" db="EMBL/GenBank/DDBJ databases">
        <title>Nitrincola tibetense sp. nov., isolated from Lake XuguoCo on Tibetan Plateau.</title>
        <authorList>
            <person name="Xing P."/>
        </authorList>
    </citation>
    <scope>NUCLEOTIDE SEQUENCE [LARGE SCALE GENOMIC DNA]</scope>
    <source>
        <strain evidence="3">xg18</strain>
    </source>
</reference>
<comment type="function">
    <text evidence="1">Could be involved in insertion of integral membrane proteins into the membrane.</text>
</comment>
<dbReference type="PANTHER" id="PTHR33383:SF1">
    <property type="entry name" value="MEMBRANE PROTEIN INSERTION EFFICIENCY FACTOR-RELATED"/>
    <property type="match status" value="1"/>
</dbReference>
<dbReference type="InterPro" id="IPR002696">
    <property type="entry name" value="Membr_insert_effic_factor_YidD"/>
</dbReference>
<gene>
    <name evidence="2" type="ORF">DN062_07125</name>
</gene>
<evidence type="ECO:0000256" key="1">
    <source>
        <dbReference type="HAMAP-Rule" id="MF_00386"/>
    </source>
</evidence>
<dbReference type="Pfam" id="PF01809">
    <property type="entry name" value="YidD"/>
    <property type="match status" value="1"/>
</dbReference>
<organism evidence="2 3">
    <name type="scientific">Nitrincola tibetensis</name>
    <dbReference type="NCBI Taxonomy" id="2219697"/>
    <lineage>
        <taxon>Bacteria</taxon>
        <taxon>Pseudomonadati</taxon>
        <taxon>Pseudomonadota</taxon>
        <taxon>Gammaproteobacteria</taxon>
        <taxon>Oceanospirillales</taxon>
        <taxon>Oceanospirillaceae</taxon>
        <taxon>Nitrincola</taxon>
    </lineage>
</organism>